<dbReference type="OrthoDB" id="10519566at2759"/>
<gene>
    <name evidence="2" type="ORF">MSAN_02449500</name>
</gene>
<organism evidence="2 3">
    <name type="scientific">Mycena sanguinolenta</name>
    <dbReference type="NCBI Taxonomy" id="230812"/>
    <lineage>
        <taxon>Eukaryota</taxon>
        <taxon>Fungi</taxon>
        <taxon>Dikarya</taxon>
        <taxon>Basidiomycota</taxon>
        <taxon>Agaricomycotina</taxon>
        <taxon>Agaricomycetes</taxon>
        <taxon>Agaricomycetidae</taxon>
        <taxon>Agaricales</taxon>
        <taxon>Marasmiineae</taxon>
        <taxon>Mycenaceae</taxon>
        <taxon>Mycena</taxon>
    </lineage>
</organism>
<comment type="caution">
    <text evidence="2">The sequence shown here is derived from an EMBL/GenBank/DDBJ whole genome shotgun (WGS) entry which is preliminary data.</text>
</comment>
<keyword evidence="3" id="KW-1185">Reference proteome</keyword>
<accession>A0A8H6WXZ1</accession>
<dbReference type="AlphaFoldDB" id="A0A8H6WXZ1"/>
<proteinExistence type="predicted"/>
<feature type="compositionally biased region" description="Low complexity" evidence="1">
    <location>
        <begin position="40"/>
        <end position="51"/>
    </location>
</feature>
<name>A0A8H6WXZ1_9AGAR</name>
<protein>
    <submittedName>
        <fullName evidence="2">Uncharacterized protein</fullName>
    </submittedName>
</protein>
<evidence type="ECO:0000313" key="2">
    <source>
        <dbReference type="EMBL" id="KAF7330689.1"/>
    </source>
</evidence>
<evidence type="ECO:0000313" key="3">
    <source>
        <dbReference type="Proteomes" id="UP000623467"/>
    </source>
</evidence>
<sequence>MSVAQFGSYSSPYVPSRRARVVEKLPSAPAPATGVPLSPPMVKSSSPSLSSRQPQAQAIRPGESCQHIPNAIVPKAAEFLKMEELETVVSVFDRASSIVGHIGRSNAATGAEVGDIKAVLQFEVAEGLRGVVNDFLSGSFTDAARDAVYQKIIGARGIVQITCNILHQISQSRNSPDLVYIRHEMSDFEARWALSELEGIPNCRVEYWNKTLVVTCGASFTHDSFNVLLKSITQLVHAIGGLEVETNTAVRGDTVEMIPDLYIRNFRGPTDPEASILLARLIFECAYMNDADLTLKAKAYFEAAQSILAVICIYIETKGKYSRPNRVPPDDADWLADLKAGSPNRRPLGAVMVRDHNFGEITGVSAVIHRRDGNQEKFNLLDSDDQARFELQVHLFLGKIASPAKILGALRENQGLTMDFNKFIEALDERLQLDARKRYYDWISRYLTPEQSDQKRRRDARDGPNYEVTEVDEAEIEEELRKRKRTKM</sequence>
<dbReference type="Proteomes" id="UP000623467">
    <property type="component" value="Unassembled WGS sequence"/>
</dbReference>
<dbReference type="EMBL" id="JACAZH010000065">
    <property type="protein sequence ID" value="KAF7330689.1"/>
    <property type="molecule type" value="Genomic_DNA"/>
</dbReference>
<reference evidence="2" key="1">
    <citation type="submission" date="2020-05" db="EMBL/GenBank/DDBJ databases">
        <title>Mycena genomes resolve the evolution of fungal bioluminescence.</title>
        <authorList>
            <person name="Tsai I.J."/>
        </authorList>
    </citation>
    <scope>NUCLEOTIDE SEQUENCE</scope>
    <source>
        <strain evidence="2">160909Yilan</strain>
    </source>
</reference>
<evidence type="ECO:0000256" key="1">
    <source>
        <dbReference type="SAM" id="MobiDB-lite"/>
    </source>
</evidence>
<feature type="region of interest" description="Disordered" evidence="1">
    <location>
        <begin position="28"/>
        <end position="61"/>
    </location>
</feature>